<dbReference type="InterPro" id="IPR000843">
    <property type="entry name" value="HTH_LacI"/>
</dbReference>
<dbReference type="PANTHER" id="PTHR30146">
    <property type="entry name" value="LACI-RELATED TRANSCRIPTIONAL REPRESSOR"/>
    <property type="match status" value="1"/>
</dbReference>
<dbReference type="GO" id="GO:0003700">
    <property type="term" value="F:DNA-binding transcription factor activity"/>
    <property type="evidence" value="ECO:0007669"/>
    <property type="project" value="TreeGrafter"/>
</dbReference>
<dbReference type="Proteomes" id="UP000435649">
    <property type="component" value="Unassembled WGS sequence"/>
</dbReference>
<comment type="caution">
    <text evidence="5">The sequence shown here is derived from an EMBL/GenBank/DDBJ whole genome shotgun (WGS) entry which is preliminary data.</text>
</comment>
<evidence type="ECO:0000256" key="1">
    <source>
        <dbReference type="ARBA" id="ARBA00023015"/>
    </source>
</evidence>
<dbReference type="EMBL" id="VUNS01000001">
    <property type="protein sequence ID" value="MST95453.1"/>
    <property type="molecule type" value="Genomic_DNA"/>
</dbReference>
<sequence length="347" mass="38621">MKRYGWDIQKMQRYSLAKISRELGVSKAAVSLALSGKARRVGVSEELEKRILDFCRKVDYQPNIHARRLNSRLVRNIGILLERFEEGATALMLSGIVEAADRAGFRVTIQIYRPEQHESIAFDWLLNREIDGVIFYGLELPESWQARFLSEKWPVIGVGIAPGSGIPSVNVNNFTATYTLTGSLIRQGCREFHYMAGTEGSYPSRERERGFRAALREAGLLFPENRMHVAGFSRERAQEITFELLGRNQLQPGSAVVCATDLLAIGTIQALHRSGFRVPADFAVTGVNASSAAADFSPSLTTFEYLPKEQGAAAVEMLLARLQKREIEPERELHGKLVPGESAPLRG</sequence>
<evidence type="ECO:0000256" key="3">
    <source>
        <dbReference type="ARBA" id="ARBA00023163"/>
    </source>
</evidence>
<dbReference type="CDD" id="cd06267">
    <property type="entry name" value="PBP1_LacI_sugar_binding-like"/>
    <property type="match status" value="1"/>
</dbReference>
<keyword evidence="1" id="KW-0805">Transcription regulation</keyword>
<dbReference type="InterPro" id="IPR046335">
    <property type="entry name" value="LacI/GalR-like_sensor"/>
</dbReference>
<dbReference type="Gene3D" id="3.40.50.2300">
    <property type="match status" value="2"/>
</dbReference>
<dbReference type="PANTHER" id="PTHR30146:SF24">
    <property type="entry name" value="XYLOSE OPERON REGULATORY PROTEIN"/>
    <property type="match status" value="1"/>
</dbReference>
<name>A0A844FX58_9BACT</name>
<dbReference type="SUPFAM" id="SSF53822">
    <property type="entry name" value="Periplasmic binding protein-like I"/>
    <property type="match status" value="1"/>
</dbReference>
<dbReference type="InterPro" id="IPR028082">
    <property type="entry name" value="Peripla_BP_I"/>
</dbReference>
<keyword evidence="3" id="KW-0804">Transcription</keyword>
<dbReference type="AlphaFoldDB" id="A0A844FX58"/>
<dbReference type="SUPFAM" id="SSF47413">
    <property type="entry name" value="lambda repressor-like DNA-binding domains"/>
    <property type="match status" value="1"/>
</dbReference>
<evidence type="ECO:0000256" key="2">
    <source>
        <dbReference type="ARBA" id="ARBA00023125"/>
    </source>
</evidence>
<feature type="domain" description="HTH lacI-type" evidence="4">
    <location>
        <begin position="14"/>
        <end position="71"/>
    </location>
</feature>
<dbReference type="GO" id="GO:0000976">
    <property type="term" value="F:transcription cis-regulatory region binding"/>
    <property type="evidence" value="ECO:0007669"/>
    <property type="project" value="TreeGrafter"/>
</dbReference>
<keyword evidence="2" id="KW-0238">DNA-binding</keyword>
<dbReference type="Gene3D" id="1.10.260.40">
    <property type="entry name" value="lambda repressor-like DNA-binding domains"/>
    <property type="match status" value="1"/>
</dbReference>
<dbReference type="InterPro" id="IPR010982">
    <property type="entry name" value="Lambda_DNA-bd_dom_sf"/>
</dbReference>
<protein>
    <submittedName>
        <fullName evidence="5">LacI family transcriptional regulator</fullName>
    </submittedName>
</protein>
<accession>A0A844FX58</accession>
<dbReference type="PROSITE" id="PS50932">
    <property type="entry name" value="HTH_LACI_2"/>
    <property type="match status" value="1"/>
</dbReference>
<evidence type="ECO:0000313" key="5">
    <source>
        <dbReference type="EMBL" id="MST95453.1"/>
    </source>
</evidence>
<gene>
    <name evidence="5" type="ORF">FYJ85_00115</name>
</gene>
<organism evidence="5 6">
    <name type="scientific">Victivallis lenta</name>
    <dbReference type="NCBI Taxonomy" id="2606640"/>
    <lineage>
        <taxon>Bacteria</taxon>
        <taxon>Pseudomonadati</taxon>
        <taxon>Lentisphaerota</taxon>
        <taxon>Lentisphaeria</taxon>
        <taxon>Victivallales</taxon>
        <taxon>Victivallaceae</taxon>
        <taxon>Victivallis</taxon>
    </lineage>
</organism>
<keyword evidence="6" id="KW-1185">Reference proteome</keyword>
<proteinExistence type="predicted"/>
<dbReference type="CDD" id="cd01392">
    <property type="entry name" value="HTH_LacI"/>
    <property type="match status" value="1"/>
</dbReference>
<dbReference type="Pfam" id="PF13377">
    <property type="entry name" value="Peripla_BP_3"/>
    <property type="match status" value="1"/>
</dbReference>
<evidence type="ECO:0000259" key="4">
    <source>
        <dbReference type="PROSITE" id="PS50932"/>
    </source>
</evidence>
<evidence type="ECO:0000313" key="6">
    <source>
        <dbReference type="Proteomes" id="UP000435649"/>
    </source>
</evidence>
<dbReference type="SMART" id="SM00354">
    <property type="entry name" value="HTH_LACI"/>
    <property type="match status" value="1"/>
</dbReference>
<reference evidence="5 6" key="1">
    <citation type="submission" date="2019-08" db="EMBL/GenBank/DDBJ databases">
        <title>In-depth cultivation of the pig gut microbiome towards novel bacterial diversity and tailored functional studies.</title>
        <authorList>
            <person name="Wylensek D."/>
            <person name="Hitch T.C.A."/>
            <person name="Clavel T."/>
        </authorList>
    </citation>
    <scope>NUCLEOTIDE SEQUENCE [LARGE SCALE GENOMIC DNA]</scope>
    <source>
        <strain evidence="5 6">BBE-744-WT-12</strain>
    </source>
</reference>